<dbReference type="PANTHER" id="PTHR24369:SF210">
    <property type="entry name" value="CHAOPTIN-RELATED"/>
    <property type="match status" value="1"/>
</dbReference>
<dbReference type="GO" id="GO:0004180">
    <property type="term" value="F:carboxypeptidase activity"/>
    <property type="evidence" value="ECO:0007669"/>
    <property type="project" value="UniProtKB-KW"/>
</dbReference>
<dbReference type="EMBL" id="JAIZAY010000022">
    <property type="protein sequence ID" value="KAJ8020685.1"/>
    <property type="molecule type" value="Genomic_DNA"/>
</dbReference>
<dbReference type="InterPro" id="IPR001611">
    <property type="entry name" value="Leu-rich_rpt"/>
</dbReference>
<keyword evidence="5" id="KW-0378">Hydrolase</keyword>
<evidence type="ECO:0000313" key="5">
    <source>
        <dbReference type="EMBL" id="KAJ8020685.1"/>
    </source>
</evidence>
<evidence type="ECO:0000256" key="1">
    <source>
        <dbReference type="ARBA" id="ARBA00022614"/>
    </source>
</evidence>
<evidence type="ECO:0000313" key="6">
    <source>
        <dbReference type="Proteomes" id="UP001152320"/>
    </source>
</evidence>
<evidence type="ECO:0000256" key="2">
    <source>
        <dbReference type="ARBA" id="ARBA00022729"/>
    </source>
</evidence>
<keyword evidence="5" id="KW-0645">Protease</keyword>
<keyword evidence="6" id="KW-1185">Reference proteome</keyword>
<sequence length="464" mass="52933">MNVWTLTCNGRKANISSFPDLQNYSNIRNLLVIYTNLTELQNGYVILPHLPNIEELRLYSNEILVLNKDLINNNTSIRELSLQNNRLTIIPRNALEELSNLRYLDLSGNKMVVIEAFSFRSNPLLEKLYLMKNYIQEIQHHALSGLFNLAVVGFSDNSVDNFPFEETVNLDALRIIHLEGNDITVIIGNRVSFSNSVYSIYLEHNSLRSLDDYILISFPKLRHLIAPKNNISNIGTYAYEMKSHNLSFLNLNYNALTIFPVSLLRRLPKLQLLSLAWNRLKILPKGTFLENSYLKRINLAGNQIHSIHVKSLEGLKSLEQLDLTYNDLTSLPSDAFNPAKNDFSLLLRGNNFTCDCNISFLQIWIKKTQFYAHKVMCLIPEFGNLTDVTKFEFDVSCFEGTSPATLTAGVTLAMTSSSQLERHALLLYWEVGVVLGVAFVSLLFITIFKCVLKKYRLHGDVVTR</sequence>
<keyword evidence="2" id="KW-0732">Signal</keyword>
<keyword evidence="5" id="KW-0121">Carboxypeptidase</keyword>
<dbReference type="PROSITE" id="PS51450">
    <property type="entry name" value="LRR"/>
    <property type="match status" value="2"/>
</dbReference>
<keyword evidence="3" id="KW-0677">Repeat</keyword>
<comment type="caution">
    <text evidence="5">The sequence shown here is derived from an EMBL/GenBank/DDBJ whole genome shotgun (WGS) entry which is preliminary data.</text>
</comment>
<dbReference type="InterPro" id="IPR050541">
    <property type="entry name" value="LRR_TM_domain-containing"/>
</dbReference>
<accession>A0A9Q0YFZ1</accession>
<dbReference type="Pfam" id="PF13855">
    <property type="entry name" value="LRR_8"/>
    <property type="match status" value="3"/>
</dbReference>
<dbReference type="InterPro" id="IPR032675">
    <property type="entry name" value="LRR_dom_sf"/>
</dbReference>
<feature type="transmembrane region" description="Helical" evidence="4">
    <location>
        <begin position="426"/>
        <end position="448"/>
    </location>
</feature>
<keyword evidence="4" id="KW-0472">Membrane</keyword>
<name>A0A9Q0YFZ1_HOLLE</name>
<protein>
    <submittedName>
        <fullName evidence="5">Carboxypeptidase N subunit 2</fullName>
    </submittedName>
</protein>
<gene>
    <name evidence="5" type="ORF">HOLleu_40339</name>
</gene>
<keyword evidence="4" id="KW-1133">Transmembrane helix</keyword>
<keyword evidence="1" id="KW-0433">Leucine-rich repeat</keyword>
<dbReference type="GO" id="GO:0005886">
    <property type="term" value="C:plasma membrane"/>
    <property type="evidence" value="ECO:0007669"/>
    <property type="project" value="TreeGrafter"/>
</dbReference>
<organism evidence="5 6">
    <name type="scientific">Holothuria leucospilota</name>
    <name type="common">Black long sea cucumber</name>
    <name type="synonym">Mertensiothuria leucospilota</name>
    <dbReference type="NCBI Taxonomy" id="206669"/>
    <lineage>
        <taxon>Eukaryota</taxon>
        <taxon>Metazoa</taxon>
        <taxon>Echinodermata</taxon>
        <taxon>Eleutherozoa</taxon>
        <taxon>Echinozoa</taxon>
        <taxon>Holothuroidea</taxon>
        <taxon>Aspidochirotacea</taxon>
        <taxon>Aspidochirotida</taxon>
        <taxon>Holothuriidae</taxon>
        <taxon>Holothuria</taxon>
    </lineage>
</organism>
<dbReference type="SMART" id="SM00369">
    <property type="entry name" value="LRR_TYP"/>
    <property type="match status" value="8"/>
</dbReference>
<dbReference type="SUPFAM" id="SSF52058">
    <property type="entry name" value="L domain-like"/>
    <property type="match status" value="1"/>
</dbReference>
<dbReference type="SMART" id="SM00364">
    <property type="entry name" value="LRR_BAC"/>
    <property type="match status" value="4"/>
</dbReference>
<evidence type="ECO:0000256" key="4">
    <source>
        <dbReference type="SAM" id="Phobius"/>
    </source>
</evidence>
<reference evidence="5" key="1">
    <citation type="submission" date="2021-10" db="EMBL/GenBank/DDBJ databases">
        <title>Tropical sea cucumber genome reveals ecological adaptation and Cuvierian tubules defense mechanism.</title>
        <authorList>
            <person name="Chen T."/>
        </authorList>
    </citation>
    <scope>NUCLEOTIDE SEQUENCE</scope>
    <source>
        <strain evidence="5">Nanhai2018</strain>
        <tissue evidence="5">Muscle</tissue>
    </source>
</reference>
<dbReference type="PANTHER" id="PTHR24369">
    <property type="entry name" value="ANTIGEN BSP, PUTATIVE-RELATED"/>
    <property type="match status" value="1"/>
</dbReference>
<dbReference type="InterPro" id="IPR003591">
    <property type="entry name" value="Leu-rich_rpt_typical-subtyp"/>
</dbReference>
<dbReference type="AlphaFoldDB" id="A0A9Q0YFZ1"/>
<dbReference type="OrthoDB" id="676979at2759"/>
<proteinExistence type="predicted"/>
<dbReference type="Proteomes" id="UP001152320">
    <property type="component" value="Chromosome 22"/>
</dbReference>
<dbReference type="Gene3D" id="3.80.10.10">
    <property type="entry name" value="Ribonuclease Inhibitor"/>
    <property type="match status" value="2"/>
</dbReference>
<keyword evidence="4" id="KW-0812">Transmembrane</keyword>
<evidence type="ECO:0000256" key="3">
    <source>
        <dbReference type="ARBA" id="ARBA00022737"/>
    </source>
</evidence>